<feature type="compositionally biased region" description="Basic residues" evidence="2">
    <location>
        <begin position="65"/>
        <end position="76"/>
    </location>
</feature>
<accession>A0A418KQN8</accession>
<dbReference type="InterPro" id="IPR002539">
    <property type="entry name" value="MaoC-like_dom"/>
</dbReference>
<organism evidence="4 5">
    <name type="scientific">Jiangella rhizosphaerae</name>
    <dbReference type="NCBI Taxonomy" id="2293569"/>
    <lineage>
        <taxon>Bacteria</taxon>
        <taxon>Bacillati</taxon>
        <taxon>Actinomycetota</taxon>
        <taxon>Actinomycetes</taxon>
        <taxon>Jiangellales</taxon>
        <taxon>Jiangellaceae</taxon>
        <taxon>Jiangella</taxon>
    </lineage>
</organism>
<dbReference type="SUPFAM" id="SSF54637">
    <property type="entry name" value="Thioesterase/thiol ester dehydrase-isomerase"/>
    <property type="match status" value="1"/>
</dbReference>
<protein>
    <recommendedName>
        <fullName evidence="3">MaoC-like domain-containing protein</fullName>
    </recommendedName>
</protein>
<evidence type="ECO:0000259" key="3">
    <source>
        <dbReference type="Pfam" id="PF01575"/>
    </source>
</evidence>
<evidence type="ECO:0000256" key="1">
    <source>
        <dbReference type="ARBA" id="ARBA00005254"/>
    </source>
</evidence>
<evidence type="ECO:0000313" key="5">
    <source>
        <dbReference type="Proteomes" id="UP000284057"/>
    </source>
</evidence>
<dbReference type="PANTHER" id="PTHR43841:SF3">
    <property type="entry name" value="(3R)-HYDROXYACYL-ACP DEHYDRATASE SUBUNIT HADB"/>
    <property type="match status" value="1"/>
</dbReference>
<dbReference type="PANTHER" id="PTHR43841">
    <property type="entry name" value="3-HYDROXYACYL-THIOESTER DEHYDRATASE HTDX-RELATED"/>
    <property type="match status" value="1"/>
</dbReference>
<name>A0A418KQN8_9ACTN</name>
<comment type="similarity">
    <text evidence="1">Belongs to the enoyl-CoA hydratase/isomerase family.</text>
</comment>
<gene>
    <name evidence="4" type="ORF">DY240_12960</name>
</gene>
<comment type="caution">
    <text evidence="4">The sequence shown here is derived from an EMBL/GenBank/DDBJ whole genome shotgun (WGS) entry which is preliminary data.</text>
</comment>
<dbReference type="InterPro" id="IPR029069">
    <property type="entry name" value="HotDog_dom_sf"/>
</dbReference>
<dbReference type="Pfam" id="PF01575">
    <property type="entry name" value="MaoC_dehydratas"/>
    <property type="match status" value="1"/>
</dbReference>
<keyword evidence="5" id="KW-1185">Reference proteome</keyword>
<sequence length="225" mass="23339">MCGVLPRHIKEGIFVLGERGRSDGGTRDRTTTDRAAAGRAGVGLRALVVGAPRLLRQGGGDGAGRRGRAGTGRRGRHAAEQGGRPTVTASAPAAELAPGEVVAADEYRLSRSDLVRYAGASGDFNPLHWSPRIAAEAGLPGVIAHGTLLLGLVTRLLNGWLGDPACLTELTFRFVRPVVVPDDGVTVAVRARLAERRPDGRLAVTIEASVAGTGRVGRGQALVLP</sequence>
<reference evidence="4 5" key="1">
    <citation type="submission" date="2018-09" db="EMBL/GenBank/DDBJ databases">
        <title>Isolation, diversity and antifungal activity of actinobacteria from wheat.</title>
        <authorList>
            <person name="Han C."/>
        </authorList>
    </citation>
    <scope>NUCLEOTIDE SEQUENCE [LARGE SCALE GENOMIC DNA]</scope>
    <source>
        <strain evidence="4 5">NEAU-YY265</strain>
    </source>
</reference>
<dbReference type="Proteomes" id="UP000284057">
    <property type="component" value="Unassembled WGS sequence"/>
</dbReference>
<feature type="domain" description="MaoC-like" evidence="3">
    <location>
        <begin position="97"/>
        <end position="196"/>
    </location>
</feature>
<feature type="region of interest" description="Disordered" evidence="2">
    <location>
        <begin position="55"/>
        <end position="93"/>
    </location>
</feature>
<dbReference type="OrthoDB" id="9800237at2"/>
<evidence type="ECO:0000313" key="4">
    <source>
        <dbReference type="EMBL" id="RIQ23113.1"/>
    </source>
</evidence>
<dbReference type="AlphaFoldDB" id="A0A418KQN8"/>
<dbReference type="Gene3D" id="3.10.129.10">
    <property type="entry name" value="Hotdog Thioesterase"/>
    <property type="match status" value="1"/>
</dbReference>
<dbReference type="EMBL" id="QUAL01000127">
    <property type="protein sequence ID" value="RIQ23113.1"/>
    <property type="molecule type" value="Genomic_DNA"/>
</dbReference>
<evidence type="ECO:0000256" key="2">
    <source>
        <dbReference type="SAM" id="MobiDB-lite"/>
    </source>
</evidence>
<proteinExistence type="inferred from homology"/>